<dbReference type="EMBL" id="JABWMJ010000036">
    <property type="protein sequence ID" value="NUZ09144.1"/>
    <property type="molecule type" value="Genomic_DNA"/>
</dbReference>
<proteinExistence type="predicted"/>
<dbReference type="RefSeq" id="WP_176071986.1">
    <property type="nucleotide sequence ID" value="NZ_JABWMJ010000036.1"/>
</dbReference>
<keyword evidence="2" id="KW-1185">Reference proteome</keyword>
<reference evidence="1 2" key="1">
    <citation type="submission" date="2020-06" db="EMBL/GenBank/DDBJ databases">
        <title>Schlegella sp. ID0723 isolated from air conditioner.</title>
        <authorList>
            <person name="Kim D.Y."/>
            <person name="Kim D.-U."/>
        </authorList>
    </citation>
    <scope>NUCLEOTIDE SEQUENCE [LARGE SCALE GENOMIC DNA]</scope>
    <source>
        <strain evidence="1 2">ID0723</strain>
    </source>
</reference>
<dbReference type="Proteomes" id="UP000529637">
    <property type="component" value="Unassembled WGS sequence"/>
</dbReference>
<evidence type="ECO:0000313" key="1">
    <source>
        <dbReference type="EMBL" id="NUZ09144.1"/>
    </source>
</evidence>
<evidence type="ECO:0000313" key="2">
    <source>
        <dbReference type="Proteomes" id="UP000529637"/>
    </source>
</evidence>
<sequence>MTASRNLSDTTAAAINTACPPRRSFVASDARRRGQACQSNPPAITAFGAALLTPAMLAGMDNAHRFSVIVDGWDTMNSFTRVLP</sequence>
<protein>
    <submittedName>
        <fullName evidence="1">Uncharacterized protein</fullName>
    </submittedName>
</protein>
<comment type="caution">
    <text evidence="1">The sequence shown here is derived from an EMBL/GenBank/DDBJ whole genome shotgun (WGS) entry which is preliminary data.</text>
</comment>
<accession>A0A7Y6NTP5</accession>
<name>A0A7Y6NTP5_9BURK</name>
<organism evidence="1 2">
    <name type="scientific">Piscinibacter koreensis</name>
    <dbReference type="NCBI Taxonomy" id="2742824"/>
    <lineage>
        <taxon>Bacteria</taxon>
        <taxon>Pseudomonadati</taxon>
        <taxon>Pseudomonadota</taxon>
        <taxon>Betaproteobacteria</taxon>
        <taxon>Burkholderiales</taxon>
        <taxon>Sphaerotilaceae</taxon>
        <taxon>Piscinibacter</taxon>
    </lineage>
</organism>
<gene>
    <name evidence="1" type="ORF">HQN59_25760</name>
</gene>
<dbReference type="AlphaFoldDB" id="A0A7Y6NTP5"/>